<reference evidence="1" key="1">
    <citation type="submission" date="2022-03" db="EMBL/GenBank/DDBJ databases">
        <authorList>
            <person name="Martin H S."/>
        </authorList>
    </citation>
    <scope>NUCLEOTIDE SEQUENCE</scope>
</reference>
<dbReference type="EMBL" id="OW152836">
    <property type="protein sequence ID" value="CAH2057076.1"/>
    <property type="molecule type" value="Genomic_DNA"/>
</dbReference>
<accession>A0ABN8IP79</accession>
<evidence type="ECO:0000313" key="1">
    <source>
        <dbReference type="EMBL" id="CAH2057076.1"/>
    </source>
</evidence>
<keyword evidence="2" id="KW-1185">Reference proteome</keyword>
<gene>
    <name evidence="1" type="ORF">IPOD504_LOCUS9983</name>
</gene>
<dbReference type="Proteomes" id="UP000837857">
    <property type="component" value="Chromosome 24"/>
</dbReference>
<protein>
    <submittedName>
        <fullName evidence="1">Uncharacterized protein</fullName>
    </submittedName>
</protein>
<evidence type="ECO:0000313" key="2">
    <source>
        <dbReference type="Proteomes" id="UP000837857"/>
    </source>
</evidence>
<sequence>MSSDKKLTAQALPGEHSRKIASRTAANVLADEDCGIDTGGSLTKNAGSDLCVYPRSAVKQNRAKMEYQLFAANGTSIATYGYIHLQLNFDLRNYRLIDGLTNLSTVATSAAHSVDIASIKAVSGDTVYHQLLRVNLSTSSISGSFFNVWQTTACLSIQRNVNLILPHGHRSLHSLA</sequence>
<feature type="non-terminal residue" evidence="1">
    <location>
        <position position="1"/>
    </location>
</feature>
<proteinExistence type="predicted"/>
<name>A0ABN8IP79_9NEOP</name>
<organism evidence="1 2">
    <name type="scientific">Iphiclides podalirius</name>
    <name type="common">scarce swallowtail</name>
    <dbReference type="NCBI Taxonomy" id="110791"/>
    <lineage>
        <taxon>Eukaryota</taxon>
        <taxon>Metazoa</taxon>
        <taxon>Ecdysozoa</taxon>
        <taxon>Arthropoda</taxon>
        <taxon>Hexapoda</taxon>
        <taxon>Insecta</taxon>
        <taxon>Pterygota</taxon>
        <taxon>Neoptera</taxon>
        <taxon>Endopterygota</taxon>
        <taxon>Lepidoptera</taxon>
        <taxon>Glossata</taxon>
        <taxon>Ditrysia</taxon>
        <taxon>Papilionoidea</taxon>
        <taxon>Papilionidae</taxon>
        <taxon>Papilioninae</taxon>
        <taxon>Iphiclides</taxon>
    </lineage>
</organism>